<dbReference type="CDD" id="cd05247">
    <property type="entry name" value="UDP_G4E_1_SDR_e"/>
    <property type="match status" value="1"/>
</dbReference>
<accession>A0A4Y9S3X1</accession>
<evidence type="ECO:0000313" key="13">
    <source>
        <dbReference type="Proteomes" id="UP000298216"/>
    </source>
</evidence>
<evidence type="ECO:0000256" key="5">
    <source>
        <dbReference type="ARBA" id="ARBA00013189"/>
    </source>
</evidence>
<dbReference type="Gene3D" id="3.90.25.10">
    <property type="entry name" value="UDP-galactose 4-epimerase, domain 1"/>
    <property type="match status" value="1"/>
</dbReference>
<dbReference type="AlphaFoldDB" id="A0A4Y9S3X1"/>
<protein>
    <recommendedName>
        <fullName evidence="6 10">UDP-glucose 4-epimerase</fullName>
        <ecNumber evidence="5 10">5.1.3.2</ecNumber>
    </recommendedName>
</protein>
<evidence type="ECO:0000259" key="11">
    <source>
        <dbReference type="Pfam" id="PF01370"/>
    </source>
</evidence>
<evidence type="ECO:0000256" key="4">
    <source>
        <dbReference type="ARBA" id="ARBA00007637"/>
    </source>
</evidence>
<comment type="pathway">
    <text evidence="3 10">Carbohydrate metabolism; galactose metabolism.</text>
</comment>
<keyword evidence="9 10" id="KW-0119">Carbohydrate metabolism</keyword>
<comment type="similarity">
    <text evidence="4 10">Belongs to the NAD(P)-dependent epimerase/dehydratase family.</text>
</comment>
<dbReference type="SUPFAM" id="SSF51735">
    <property type="entry name" value="NAD(P)-binding Rossmann-fold domains"/>
    <property type="match status" value="1"/>
</dbReference>
<evidence type="ECO:0000256" key="9">
    <source>
        <dbReference type="ARBA" id="ARBA00023277"/>
    </source>
</evidence>
<dbReference type="EMBL" id="SPVH01000002">
    <property type="protein sequence ID" value="TFW14716.1"/>
    <property type="molecule type" value="Genomic_DNA"/>
</dbReference>
<keyword evidence="8 10" id="KW-0413">Isomerase</keyword>
<evidence type="ECO:0000256" key="1">
    <source>
        <dbReference type="ARBA" id="ARBA00000083"/>
    </source>
</evidence>
<evidence type="ECO:0000256" key="10">
    <source>
        <dbReference type="RuleBase" id="RU366046"/>
    </source>
</evidence>
<dbReference type="UniPathway" id="UPA00214"/>
<comment type="catalytic activity">
    <reaction evidence="1 10">
        <text>UDP-alpha-D-glucose = UDP-alpha-D-galactose</text>
        <dbReference type="Rhea" id="RHEA:22168"/>
        <dbReference type="ChEBI" id="CHEBI:58885"/>
        <dbReference type="ChEBI" id="CHEBI:66914"/>
        <dbReference type="EC" id="5.1.3.2"/>
    </reaction>
</comment>
<organism evidence="12 13">
    <name type="scientific">Brevundimonas intermedia</name>
    <dbReference type="NCBI Taxonomy" id="74315"/>
    <lineage>
        <taxon>Bacteria</taxon>
        <taxon>Pseudomonadati</taxon>
        <taxon>Pseudomonadota</taxon>
        <taxon>Alphaproteobacteria</taxon>
        <taxon>Caulobacterales</taxon>
        <taxon>Caulobacteraceae</taxon>
        <taxon>Brevundimonas</taxon>
    </lineage>
</organism>
<evidence type="ECO:0000256" key="8">
    <source>
        <dbReference type="ARBA" id="ARBA00023235"/>
    </source>
</evidence>
<comment type="caution">
    <text evidence="12">The sequence shown here is derived from an EMBL/GenBank/DDBJ whole genome shotgun (WGS) entry which is preliminary data.</text>
</comment>
<comment type="cofactor">
    <cofactor evidence="2 10">
        <name>NAD(+)</name>
        <dbReference type="ChEBI" id="CHEBI:57540"/>
    </cofactor>
</comment>
<dbReference type="InterPro" id="IPR036291">
    <property type="entry name" value="NAD(P)-bd_dom_sf"/>
</dbReference>
<evidence type="ECO:0000256" key="6">
    <source>
        <dbReference type="ARBA" id="ARBA00018569"/>
    </source>
</evidence>
<proteinExistence type="inferred from homology"/>
<gene>
    <name evidence="12" type="primary">galE</name>
    <name evidence="12" type="ORF">EGY25_03240</name>
</gene>
<dbReference type="PANTHER" id="PTHR43725:SF53">
    <property type="entry name" value="UDP-ARABINOSE 4-EPIMERASE 1"/>
    <property type="match status" value="1"/>
</dbReference>
<keyword evidence="13" id="KW-1185">Reference proteome</keyword>
<sequence length="337" mass="35092">MLVAGGAGYIGSHTCKALARADFEPVVFDDLSNGHADAVRWGPLVVGDVRDSAAVSACMKAHAVSAVIHFAGLIEVGRSMHEPALFWDYNLNGVASVLAAMRVNGLNRIVFSSTAAVYGQPGGDSGELLDEDAPTVPINPYGESKLAAERLIAAHCRAHGVQGVALRYFNASGADPEGEIGEAHQPESHLIPLAIEASLGLGPRLTVFGRDFSTPDGACIRDYIHVADLAEAHVRALDAPVGDAGFVALNLGLGRGLSVLDVISAVSRATGRATPFTVGPRRPGDPAVLVADPSRARAVLNWRPAHQTIDDIVATALAWRLNPRFGPASATSAARVA</sequence>
<name>A0A4Y9S3X1_9CAUL</name>
<dbReference type="OrthoDB" id="9801785at2"/>
<dbReference type="NCBIfam" id="TIGR01179">
    <property type="entry name" value="galE"/>
    <property type="match status" value="1"/>
</dbReference>
<evidence type="ECO:0000256" key="3">
    <source>
        <dbReference type="ARBA" id="ARBA00004947"/>
    </source>
</evidence>
<evidence type="ECO:0000313" key="12">
    <source>
        <dbReference type="EMBL" id="TFW14716.1"/>
    </source>
</evidence>
<dbReference type="InterPro" id="IPR001509">
    <property type="entry name" value="Epimerase_deHydtase"/>
</dbReference>
<dbReference type="Gene3D" id="3.40.50.720">
    <property type="entry name" value="NAD(P)-binding Rossmann-like Domain"/>
    <property type="match status" value="1"/>
</dbReference>
<dbReference type="EC" id="5.1.3.2" evidence="5 10"/>
<dbReference type="InterPro" id="IPR005886">
    <property type="entry name" value="UDP_G4E"/>
</dbReference>
<comment type="subunit">
    <text evidence="10">Homodimer.</text>
</comment>
<keyword evidence="7 10" id="KW-0520">NAD</keyword>
<reference evidence="12 13" key="1">
    <citation type="submission" date="2019-03" db="EMBL/GenBank/DDBJ databases">
        <title>Draft genome of Brevundimonas sp. a heavy metal resistant soil bacteria.</title>
        <authorList>
            <person name="Soto J."/>
        </authorList>
    </citation>
    <scope>NUCLEOTIDE SEQUENCE [LARGE SCALE GENOMIC DNA]</scope>
    <source>
        <strain evidence="12 13">B-10</strain>
    </source>
</reference>
<evidence type="ECO:0000256" key="7">
    <source>
        <dbReference type="ARBA" id="ARBA00023027"/>
    </source>
</evidence>
<dbReference type="Proteomes" id="UP000298216">
    <property type="component" value="Unassembled WGS sequence"/>
</dbReference>
<dbReference type="GO" id="GO:0006012">
    <property type="term" value="P:galactose metabolic process"/>
    <property type="evidence" value="ECO:0007669"/>
    <property type="project" value="UniProtKB-UniPathway"/>
</dbReference>
<dbReference type="PANTHER" id="PTHR43725">
    <property type="entry name" value="UDP-GLUCOSE 4-EPIMERASE"/>
    <property type="match status" value="1"/>
</dbReference>
<feature type="domain" description="NAD-dependent epimerase/dehydratase" evidence="11">
    <location>
        <begin position="1"/>
        <end position="250"/>
    </location>
</feature>
<dbReference type="Pfam" id="PF01370">
    <property type="entry name" value="Epimerase"/>
    <property type="match status" value="1"/>
</dbReference>
<evidence type="ECO:0000256" key="2">
    <source>
        <dbReference type="ARBA" id="ARBA00001911"/>
    </source>
</evidence>
<dbReference type="GO" id="GO:0003978">
    <property type="term" value="F:UDP-glucose 4-epimerase activity"/>
    <property type="evidence" value="ECO:0007669"/>
    <property type="project" value="UniProtKB-UniRule"/>
</dbReference>